<gene>
    <name evidence="7" type="ORF">PROFUN_07866</name>
</gene>
<dbReference type="Gene3D" id="3.20.20.300">
    <property type="entry name" value="Glycoside hydrolase, family 3, N-terminal domain"/>
    <property type="match status" value="1"/>
</dbReference>
<dbReference type="EMBL" id="MDYQ01000057">
    <property type="protein sequence ID" value="PRP84764.1"/>
    <property type="molecule type" value="Genomic_DNA"/>
</dbReference>
<dbReference type="SUPFAM" id="SSF52279">
    <property type="entry name" value="Beta-D-glucan exohydrolase, C-terminal domain"/>
    <property type="match status" value="1"/>
</dbReference>
<evidence type="ECO:0000256" key="1">
    <source>
        <dbReference type="ARBA" id="ARBA00005336"/>
    </source>
</evidence>
<feature type="domain" description="PA14" evidence="6">
    <location>
        <begin position="450"/>
        <end position="587"/>
    </location>
</feature>
<protein>
    <submittedName>
        <fullName evidence="7">Beta-glucosidase</fullName>
    </submittedName>
</protein>
<dbReference type="GO" id="GO:0009044">
    <property type="term" value="F:xylan 1,4-beta-xylosidase activity"/>
    <property type="evidence" value="ECO:0007669"/>
    <property type="project" value="InterPro"/>
</dbReference>
<comment type="caution">
    <text evidence="7">The sequence shown here is derived from an EMBL/GenBank/DDBJ whole genome shotgun (WGS) entry which is preliminary data.</text>
</comment>
<keyword evidence="4" id="KW-0326">Glycosidase</keyword>
<evidence type="ECO:0000256" key="4">
    <source>
        <dbReference type="ARBA" id="ARBA00023295"/>
    </source>
</evidence>
<dbReference type="InterPro" id="IPR013783">
    <property type="entry name" value="Ig-like_fold"/>
</dbReference>
<dbReference type="SMART" id="SM00758">
    <property type="entry name" value="PA14"/>
    <property type="match status" value="1"/>
</dbReference>
<dbReference type="GO" id="GO:0046556">
    <property type="term" value="F:alpha-L-arabinofuranosidase activity"/>
    <property type="evidence" value="ECO:0007669"/>
    <property type="project" value="TreeGrafter"/>
</dbReference>
<dbReference type="PROSITE" id="PS51820">
    <property type="entry name" value="PA14"/>
    <property type="match status" value="1"/>
</dbReference>
<dbReference type="Gene3D" id="3.40.50.1700">
    <property type="entry name" value="Glycoside hydrolase family 3 C-terminal domain"/>
    <property type="match status" value="2"/>
</dbReference>
<name>A0A2P6NLC6_9EUKA</name>
<dbReference type="PANTHER" id="PTHR42721:SF3">
    <property type="entry name" value="BETA-D-XYLOSIDASE 5-RELATED"/>
    <property type="match status" value="1"/>
</dbReference>
<evidence type="ECO:0000313" key="8">
    <source>
        <dbReference type="Proteomes" id="UP000241769"/>
    </source>
</evidence>
<dbReference type="OrthoDB" id="47059at2759"/>
<dbReference type="InterPro" id="IPR044993">
    <property type="entry name" value="BXL"/>
</dbReference>
<evidence type="ECO:0000313" key="7">
    <source>
        <dbReference type="EMBL" id="PRP84764.1"/>
    </source>
</evidence>
<sequence length="860" mass="95083">MSEELNFQNTMRLAIVCVVLFTVSLATALPSWCGRRTNLTECATYVVSQLTLEEKIKQLTQLGNNAPAIERLNIDKWDWWGEALHGLQRQGYTTSFPQSIGLGATFDPELLHEISTEDRLKRFEWAFLKGYPLKGLSVWTPNINIVRDPRWGRGQETYGEDPFLTGSLAVQFVRGIQGPEAPERLKAIATPKHFAVHSGPELGRHSFNVNPSKYDFEDTFMPAFRAAIHEGRAASVMCSFNAVDGIPACANEGLLGKKLRQEWNFWGYVVSDCDSVAEEVGPNNQNYTKTKAEAAALSIIAGTDLDCGDTYNSLNDALTQGLVTIDVMDRALERLFHVRLTTHEDDHPASTPFPDNRDLALRASLESMVLLQNDGILPLQKGMKVAILGPTVDILEDLEGNYHGTPRDPVSTLDAAYDFFGEENVTYAQGSLIDDGVPLIVPRSALRTPDGKVGLRGEYFNNTQLMGQPALVRNDHIIDFDTDYTPLFDAPNPWDYSVRWTGSLLVPGPGTYHLGFNNDGDNSVLLYVEGRLVLNTTEQKVYEEITFQRSGAHNILIEFHHKGGMRFRMEWMAPVNVQLKEMVQATAAADVVVVFVGLSPSLESEETGFNVTGFVSGDRSTIRLPKVQRVLLKALEKLRKPVVLVLNSGSAVVIDWATRHARAALAAWYSGELGGKAIIDTLVGRYNPAGRLPITFYRSDADLPPFKSYEMEGRTYRYFRGTPLYPFGHGLSYTTFSYSGLVVPSSVRAGDDANVTVTVRNTGDRDGDEVIQVYLRHFDGATPKKVNHALVAFQRVTLKAGESGTFTMVVRSRQLSVVDEMGERAVKEGQYQFFVGGGQPGFVDTLDVPFDITGTVGLPG</sequence>
<dbReference type="Pfam" id="PF01915">
    <property type="entry name" value="Glyco_hydro_3_C"/>
    <property type="match status" value="1"/>
</dbReference>
<dbReference type="AlphaFoldDB" id="A0A2P6NLC6"/>
<dbReference type="Proteomes" id="UP000241769">
    <property type="component" value="Unassembled WGS sequence"/>
</dbReference>
<proteinExistence type="inferred from homology"/>
<evidence type="ECO:0000256" key="3">
    <source>
        <dbReference type="ARBA" id="ARBA00022801"/>
    </source>
</evidence>
<dbReference type="InterPro" id="IPR017853">
    <property type="entry name" value="GH"/>
</dbReference>
<keyword evidence="3" id="KW-0378">Hydrolase</keyword>
<dbReference type="Pfam" id="PF00933">
    <property type="entry name" value="Glyco_hydro_3"/>
    <property type="match status" value="1"/>
</dbReference>
<dbReference type="InterPro" id="IPR026891">
    <property type="entry name" value="Fn3-like"/>
</dbReference>
<dbReference type="FunCoup" id="A0A2P6NLC6">
    <property type="interactions" value="43"/>
</dbReference>
<feature type="signal peptide" evidence="5">
    <location>
        <begin position="1"/>
        <end position="28"/>
    </location>
</feature>
<dbReference type="SUPFAM" id="SSF51445">
    <property type="entry name" value="(Trans)glycosidases"/>
    <property type="match status" value="1"/>
</dbReference>
<comment type="similarity">
    <text evidence="1">Belongs to the glycosyl hydrolase 3 family.</text>
</comment>
<dbReference type="PANTHER" id="PTHR42721">
    <property type="entry name" value="SUGAR HYDROLASE-RELATED"/>
    <property type="match status" value="1"/>
</dbReference>
<dbReference type="InterPro" id="IPR036962">
    <property type="entry name" value="Glyco_hydro_3_N_sf"/>
</dbReference>
<dbReference type="Pfam" id="PF07691">
    <property type="entry name" value="PA14"/>
    <property type="match status" value="1"/>
</dbReference>
<feature type="chain" id="PRO_5015193956" evidence="5">
    <location>
        <begin position="29"/>
        <end position="860"/>
    </location>
</feature>
<evidence type="ECO:0000256" key="5">
    <source>
        <dbReference type="SAM" id="SignalP"/>
    </source>
</evidence>
<dbReference type="InParanoid" id="A0A2P6NLC6"/>
<dbReference type="InterPro" id="IPR037524">
    <property type="entry name" value="PA14/GLEYA"/>
</dbReference>
<organism evidence="7 8">
    <name type="scientific">Planoprotostelium fungivorum</name>
    <dbReference type="NCBI Taxonomy" id="1890364"/>
    <lineage>
        <taxon>Eukaryota</taxon>
        <taxon>Amoebozoa</taxon>
        <taxon>Evosea</taxon>
        <taxon>Variosea</taxon>
        <taxon>Cavosteliida</taxon>
        <taxon>Cavosteliaceae</taxon>
        <taxon>Planoprotostelium</taxon>
    </lineage>
</organism>
<accession>A0A2P6NLC6</accession>
<evidence type="ECO:0000259" key="6">
    <source>
        <dbReference type="PROSITE" id="PS51820"/>
    </source>
</evidence>
<dbReference type="STRING" id="1890364.A0A2P6NLC6"/>
<dbReference type="Pfam" id="PF14310">
    <property type="entry name" value="Fn3-like"/>
    <property type="match status" value="1"/>
</dbReference>
<dbReference type="PRINTS" id="PR00133">
    <property type="entry name" value="GLHYDRLASE3"/>
</dbReference>
<keyword evidence="8" id="KW-1185">Reference proteome</keyword>
<dbReference type="GO" id="GO:0045493">
    <property type="term" value="P:xylan catabolic process"/>
    <property type="evidence" value="ECO:0007669"/>
    <property type="project" value="InterPro"/>
</dbReference>
<evidence type="ECO:0000256" key="2">
    <source>
        <dbReference type="ARBA" id="ARBA00022729"/>
    </source>
</evidence>
<dbReference type="SMART" id="SM01217">
    <property type="entry name" value="Fn3_like"/>
    <property type="match status" value="1"/>
</dbReference>
<dbReference type="InterPro" id="IPR011658">
    <property type="entry name" value="PA14_dom"/>
</dbReference>
<dbReference type="InterPro" id="IPR002772">
    <property type="entry name" value="Glyco_hydro_3_C"/>
</dbReference>
<keyword evidence="2 5" id="KW-0732">Signal</keyword>
<dbReference type="Gene3D" id="2.60.40.10">
    <property type="entry name" value="Immunoglobulins"/>
    <property type="match status" value="1"/>
</dbReference>
<dbReference type="GO" id="GO:0031222">
    <property type="term" value="P:arabinan catabolic process"/>
    <property type="evidence" value="ECO:0007669"/>
    <property type="project" value="TreeGrafter"/>
</dbReference>
<dbReference type="InterPro" id="IPR001764">
    <property type="entry name" value="Glyco_hydro_3_N"/>
</dbReference>
<dbReference type="InterPro" id="IPR036881">
    <property type="entry name" value="Glyco_hydro_3_C_sf"/>
</dbReference>
<dbReference type="SUPFAM" id="SSF56988">
    <property type="entry name" value="Anthrax protective antigen"/>
    <property type="match status" value="1"/>
</dbReference>
<reference evidence="7 8" key="1">
    <citation type="journal article" date="2018" name="Genome Biol. Evol.">
        <title>Multiple Roots of Fruiting Body Formation in Amoebozoa.</title>
        <authorList>
            <person name="Hillmann F."/>
            <person name="Forbes G."/>
            <person name="Novohradska S."/>
            <person name="Ferling I."/>
            <person name="Riege K."/>
            <person name="Groth M."/>
            <person name="Westermann M."/>
            <person name="Marz M."/>
            <person name="Spaller T."/>
            <person name="Winckler T."/>
            <person name="Schaap P."/>
            <person name="Glockner G."/>
        </authorList>
    </citation>
    <scope>NUCLEOTIDE SEQUENCE [LARGE SCALE GENOMIC DNA]</scope>
    <source>
        <strain evidence="7 8">Jena</strain>
    </source>
</reference>